<gene>
    <name evidence="1" type="ORF">A0U91_16210</name>
</gene>
<accession>A0A1U9LJT3</accession>
<dbReference type="RefSeq" id="WP_077932177.1">
    <property type="nucleotide sequence ID" value="NZ_CP014688.1"/>
</dbReference>
<dbReference type="AlphaFoldDB" id="A0A1U9LJT3"/>
<reference evidence="1 2" key="1">
    <citation type="submission" date="2016-03" db="EMBL/GenBank/DDBJ databases">
        <title>Acetic acid bacteria sequencing.</title>
        <authorList>
            <person name="Brandt J."/>
            <person name="Jakob F."/>
            <person name="Vogel R.F."/>
        </authorList>
    </citation>
    <scope>NUCLEOTIDE SEQUENCE [LARGE SCALE GENOMIC DNA]</scope>
    <source>
        <strain evidence="1 2">TMW2.1084</strain>
        <plasmid evidence="2">pac1084_1</plasmid>
    </source>
</reference>
<dbReference type="Proteomes" id="UP000189055">
    <property type="component" value="Plasmid pAC1084_1"/>
</dbReference>
<dbReference type="Pfam" id="PF25680">
    <property type="entry name" value="Mom"/>
    <property type="match status" value="1"/>
</dbReference>
<dbReference type="EMBL" id="CP014688">
    <property type="protein sequence ID" value="AQT06550.1"/>
    <property type="molecule type" value="Genomic_DNA"/>
</dbReference>
<geneLocation type="plasmid" evidence="2">
    <name>pac1084_1</name>
</geneLocation>
<keyword evidence="1" id="KW-0614">Plasmid</keyword>
<sequence>MNQLYLDLVTQRQTNRRSSYHPIRPFFTPEHYHVEQIHNERVARPFILEHHYSGTFPAAIASFGLFETREGRPAVLVGVAVFGVPMRTRTDVAGLLREDEAPCELSRLVLTDAVLSNAETFFVKRALHLLNDAKKTACGGPRHPIITAFSDPVPRQDAAGNSCFLGHYGCIYQASNSFYMGRGSARTVWLAPNGQSVVARSISKIVNGESGAAGAYQNILNLGAPMKSANENHRSWIARLKEERFLRPLRHRGNHLYLFGSTKAHRRHISQNAKLVDGRPKTTDVVDTKANL</sequence>
<proteinExistence type="predicted"/>
<organism evidence="1 2">
    <name type="scientific">Acetobacter persici</name>
    <dbReference type="NCBI Taxonomy" id="1076596"/>
    <lineage>
        <taxon>Bacteria</taxon>
        <taxon>Pseudomonadati</taxon>
        <taxon>Pseudomonadota</taxon>
        <taxon>Alphaproteobacteria</taxon>
        <taxon>Acetobacterales</taxon>
        <taxon>Acetobacteraceae</taxon>
        <taxon>Acetobacter</taxon>
    </lineage>
</organism>
<dbReference type="KEGG" id="aper:A0U91_16210"/>
<evidence type="ECO:0000313" key="1">
    <source>
        <dbReference type="EMBL" id="AQT06550.1"/>
    </source>
</evidence>
<dbReference type="InterPro" id="IPR057895">
    <property type="entry name" value="Mom"/>
</dbReference>
<name>A0A1U9LJT3_9PROT</name>
<protein>
    <submittedName>
        <fullName evidence="1">Uncharacterized protein</fullName>
    </submittedName>
</protein>
<evidence type="ECO:0000313" key="2">
    <source>
        <dbReference type="Proteomes" id="UP000189055"/>
    </source>
</evidence>